<dbReference type="Gene3D" id="3.30.559.30">
    <property type="entry name" value="Nonribosomal peptide synthetase, condensation domain"/>
    <property type="match status" value="1"/>
</dbReference>
<dbReference type="PANTHER" id="PTHR43201:SF5">
    <property type="entry name" value="MEDIUM-CHAIN ACYL-COA LIGASE ACSF2, MITOCHONDRIAL"/>
    <property type="match status" value="1"/>
</dbReference>
<dbReference type="GO" id="GO:0006631">
    <property type="term" value="P:fatty acid metabolic process"/>
    <property type="evidence" value="ECO:0007669"/>
    <property type="project" value="TreeGrafter"/>
</dbReference>
<comment type="similarity">
    <text evidence="1">Belongs to the ATP-dependent AMP-binding enzyme family.</text>
</comment>
<keyword evidence="4" id="KW-0436">Ligase</keyword>
<comment type="caution">
    <text evidence="6">The sequence shown here is derived from an EMBL/GenBank/DDBJ whole genome shotgun (WGS) entry which is preliminary data.</text>
</comment>
<dbReference type="PANTHER" id="PTHR43201">
    <property type="entry name" value="ACYL-COA SYNTHETASE"/>
    <property type="match status" value="1"/>
</dbReference>
<gene>
    <name evidence="6" type="ORF">TWF694_007145</name>
</gene>
<evidence type="ECO:0000313" key="6">
    <source>
        <dbReference type="EMBL" id="KAK6541326.1"/>
    </source>
</evidence>
<dbReference type="EMBL" id="JAVHJO010000003">
    <property type="protein sequence ID" value="KAK6541326.1"/>
    <property type="molecule type" value="Genomic_DNA"/>
</dbReference>
<dbReference type="Gene3D" id="1.10.1200.10">
    <property type="entry name" value="ACP-like"/>
    <property type="match status" value="1"/>
</dbReference>
<evidence type="ECO:0000256" key="3">
    <source>
        <dbReference type="ARBA" id="ARBA00022553"/>
    </source>
</evidence>
<dbReference type="CDD" id="cd04433">
    <property type="entry name" value="AFD_class_I"/>
    <property type="match status" value="1"/>
</dbReference>
<evidence type="ECO:0000313" key="7">
    <source>
        <dbReference type="Proteomes" id="UP001365542"/>
    </source>
</evidence>
<dbReference type="SUPFAM" id="SSF52777">
    <property type="entry name" value="CoA-dependent acyltransferases"/>
    <property type="match status" value="2"/>
</dbReference>
<dbReference type="SUPFAM" id="SSF47336">
    <property type="entry name" value="ACP-like"/>
    <property type="match status" value="1"/>
</dbReference>
<evidence type="ECO:0000256" key="4">
    <source>
        <dbReference type="ARBA" id="ARBA00022598"/>
    </source>
</evidence>
<dbReference type="Gene3D" id="3.30.300.30">
    <property type="match status" value="1"/>
</dbReference>
<dbReference type="PROSITE" id="PS50075">
    <property type="entry name" value="CARRIER"/>
    <property type="match status" value="1"/>
</dbReference>
<dbReference type="InterPro" id="IPR023213">
    <property type="entry name" value="CAT-like_dom_sf"/>
</dbReference>
<dbReference type="InterPro" id="IPR001242">
    <property type="entry name" value="Condensation_dom"/>
</dbReference>
<sequence length="1151" mass="127400">MQLCDLQGDTEPEFIPSIWETFKNNVRSHPSRLAISCLHQPPNLYGLGSEELTNRPEYEHRPWLRWTYSSLFKGISRLVKGLEARGLRKGAPFFTFLHNGVESSLCLWASHATGCCFAPLHPKNVKNKTEVIHMIKTVLENSDSVQPVVVVDDASVAEQVDALGLLLDGIKIVVGNDAIEGWVSFGDLLSSTEATPVGPPEMPRLGSERIIFFTSGSTALPKGCLWEYPRGALSVQRMLQSSGHILENSRIFVPLPNNHVAAYIIVLSWIFRGASTVYQDQGFDPETIIKGMDAESCTDALVVPTMTHALSMARSSLGVSFSDLTVTLAGSPCAAGHIEDCITGLGAKRVENCWGMTECIQIKTGAFCNPAEASTIRGIDISIGKVPLATRIKICAPGNDRPLPIHTTGEFHISSKTLIPEYLGTKDPQQDFYFDEEGERWFRTGDEAMINEKGFIFILGRHKEILIKGGENIAPAAIEAVISRNSQLASLEIQIVGAPDSIAGQVPVAVIKGSQDHPTFDLIRNTVSMHMGPTYIPTELVGLGELGLEDWPKTLIGKLQRNRLSERVEAYFQQREKVGSATEDIQQTENLEDQVKEIWAATTGIQSRNLPTTEPITIFADSITLMRVRARITKETGRTLSLAEMVQAGTIEKQIELLVTKEPHLEQSIRTEKTQNSSGRSDDLDAKLEPKQMVSILATIGTIGFTQDDITEIVPSSDFNTVVSRKEAFNLWAVSAVLITKSLDARQLEECLRHMLRSHPLLTSCYARTSVDQAFHVLLKQTDSNLRRMIVQSGSVKMKADLTAIPRSYDSFRGPTALPGPVTFIQIFNVEETGCAGAVLTINHVVIDATYVQMFLEDLNTIIGGGQPRKHVDYKIWAERTRSLRITPEASASFDWHLSHLESLHSVPRSIWPRSEVVVAANCVKHTCPLRFRCPGLSDLRKKYNNIAPSTVFKSAHALALVGMTGQSHAIFASAEAARSTLPFTPEDQSHLLKNEATDIAGPTWNMVYEVIEIKPQEKVLDLLSRVQSLQDQYTKYAVAPWTDILTRLGDAANIVENLAYAICFNWQPEQAGATQLAYENIDILETYFNSSGGFKVYCNIHGDEAFIRLRGVDMDLSEIQKFLSKMENAIKFICDSRNWAGEVGRIWVLD</sequence>
<reference evidence="6 7" key="1">
    <citation type="submission" date="2019-10" db="EMBL/GenBank/DDBJ databases">
        <authorList>
            <person name="Palmer J.M."/>
        </authorList>
    </citation>
    <scope>NUCLEOTIDE SEQUENCE [LARGE SCALE GENOMIC DNA]</scope>
    <source>
        <strain evidence="6 7">TWF694</strain>
    </source>
</reference>
<dbReference type="Pfam" id="PF00668">
    <property type="entry name" value="Condensation"/>
    <property type="match status" value="1"/>
</dbReference>
<dbReference type="Gene3D" id="3.30.559.10">
    <property type="entry name" value="Chloramphenicol acetyltransferase-like domain"/>
    <property type="match status" value="1"/>
</dbReference>
<feature type="domain" description="Carrier" evidence="5">
    <location>
        <begin position="586"/>
        <end position="662"/>
    </location>
</feature>
<evidence type="ECO:0000256" key="1">
    <source>
        <dbReference type="ARBA" id="ARBA00006432"/>
    </source>
</evidence>
<keyword evidence="3" id="KW-0597">Phosphoprotein</keyword>
<keyword evidence="2" id="KW-0596">Phosphopantetheine</keyword>
<dbReference type="Proteomes" id="UP001365542">
    <property type="component" value="Unassembled WGS sequence"/>
</dbReference>
<dbReference type="GO" id="GO:0031956">
    <property type="term" value="F:medium-chain fatty acid-CoA ligase activity"/>
    <property type="evidence" value="ECO:0007669"/>
    <property type="project" value="TreeGrafter"/>
</dbReference>
<accession>A0AAV9XIG6</accession>
<dbReference type="InterPro" id="IPR036736">
    <property type="entry name" value="ACP-like_sf"/>
</dbReference>
<dbReference type="SUPFAM" id="SSF56801">
    <property type="entry name" value="Acetyl-CoA synthetase-like"/>
    <property type="match status" value="1"/>
</dbReference>
<dbReference type="InterPro" id="IPR009081">
    <property type="entry name" value="PP-bd_ACP"/>
</dbReference>
<dbReference type="InterPro" id="IPR042099">
    <property type="entry name" value="ANL_N_sf"/>
</dbReference>
<organism evidence="6 7">
    <name type="scientific">Orbilia ellipsospora</name>
    <dbReference type="NCBI Taxonomy" id="2528407"/>
    <lineage>
        <taxon>Eukaryota</taxon>
        <taxon>Fungi</taxon>
        <taxon>Dikarya</taxon>
        <taxon>Ascomycota</taxon>
        <taxon>Pezizomycotina</taxon>
        <taxon>Orbiliomycetes</taxon>
        <taxon>Orbiliales</taxon>
        <taxon>Orbiliaceae</taxon>
        <taxon>Orbilia</taxon>
    </lineage>
</organism>
<protein>
    <recommendedName>
        <fullName evidence="5">Carrier domain-containing protein</fullName>
    </recommendedName>
</protein>
<dbReference type="Pfam" id="PF00550">
    <property type="entry name" value="PP-binding"/>
    <property type="match status" value="1"/>
</dbReference>
<evidence type="ECO:0000259" key="5">
    <source>
        <dbReference type="PROSITE" id="PS50075"/>
    </source>
</evidence>
<name>A0AAV9XIG6_9PEZI</name>
<evidence type="ECO:0000256" key="2">
    <source>
        <dbReference type="ARBA" id="ARBA00022450"/>
    </source>
</evidence>
<dbReference type="AlphaFoldDB" id="A0AAV9XIG6"/>
<dbReference type="InterPro" id="IPR000873">
    <property type="entry name" value="AMP-dep_synth/lig_dom"/>
</dbReference>
<proteinExistence type="inferred from homology"/>
<dbReference type="Pfam" id="PF00501">
    <property type="entry name" value="AMP-binding"/>
    <property type="match status" value="1"/>
</dbReference>
<keyword evidence="7" id="KW-1185">Reference proteome</keyword>
<dbReference type="InterPro" id="IPR045851">
    <property type="entry name" value="AMP-bd_C_sf"/>
</dbReference>
<dbReference type="Gene3D" id="3.40.50.12780">
    <property type="entry name" value="N-terminal domain of ligase-like"/>
    <property type="match status" value="1"/>
</dbReference>